<gene>
    <name evidence="4" type="ORF">H9657_06115</name>
</gene>
<dbReference type="InterPro" id="IPR036388">
    <property type="entry name" value="WH-like_DNA-bd_sf"/>
</dbReference>
<evidence type="ECO:0000313" key="4">
    <source>
        <dbReference type="EMBL" id="MBD7917853.1"/>
    </source>
</evidence>
<dbReference type="EMBL" id="JACSQV010000004">
    <property type="protein sequence ID" value="MBD7917853.1"/>
    <property type="molecule type" value="Genomic_DNA"/>
</dbReference>
<evidence type="ECO:0000313" key="5">
    <source>
        <dbReference type="Proteomes" id="UP000604241"/>
    </source>
</evidence>
<dbReference type="Pfam" id="PF03704">
    <property type="entry name" value="BTAD"/>
    <property type="match status" value="1"/>
</dbReference>
<dbReference type="InterPro" id="IPR011990">
    <property type="entry name" value="TPR-like_helical_dom_sf"/>
</dbReference>
<protein>
    <submittedName>
        <fullName evidence="4">SARP family transcriptional regulator</fullName>
    </submittedName>
</protein>
<comment type="caution">
    <text evidence="4">The sequence shown here is derived from an EMBL/GenBank/DDBJ whole genome shotgun (WGS) entry which is preliminary data.</text>
</comment>
<dbReference type="Proteomes" id="UP000604241">
    <property type="component" value="Unassembled WGS sequence"/>
</dbReference>
<name>A0ABR8QBP8_9CELL</name>
<keyword evidence="1" id="KW-0805">Transcription regulation</keyword>
<feature type="domain" description="Bacterial transcriptional activator" evidence="3">
    <location>
        <begin position="102"/>
        <end position="241"/>
    </location>
</feature>
<dbReference type="Gene3D" id="1.10.10.10">
    <property type="entry name" value="Winged helix-like DNA-binding domain superfamily/Winged helix DNA-binding domain"/>
    <property type="match status" value="1"/>
</dbReference>
<dbReference type="SUPFAM" id="SSF48452">
    <property type="entry name" value="TPR-like"/>
    <property type="match status" value="1"/>
</dbReference>
<dbReference type="RefSeq" id="WP_191781467.1">
    <property type="nucleotide sequence ID" value="NZ_JACSQV010000004.1"/>
</dbReference>
<evidence type="ECO:0000256" key="2">
    <source>
        <dbReference type="ARBA" id="ARBA00023163"/>
    </source>
</evidence>
<dbReference type="PANTHER" id="PTHR35807:SF1">
    <property type="entry name" value="TRANSCRIPTIONAL REGULATOR REDD"/>
    <property type="match status" value="1"/>
</dbReference>
<accession>A0ABR8QBP8</accession>
<reference evidence="4 5" key="1">
    <citation type="submission" date="2020-08" db="EMBL/GenBank/DDBJ databases">
        <title>A Genomic Blueprint of the Chicken Gut Microbiome.</title>
        <authorList>
            <person name="Gilroy R."/>
            <person name="Ravi A."/>
            <person name="Getino M."/>
            <person name="Pursley I."/>
            <person name="Horton D.L."/>
            <person name="Alikhan N.-F."/>
            <person name="Baker D."/>
            <person name="Gharbi K."/>
            <person name="Hall N."/>
            <person name="Watson M."/>
            <person name="Adriaenssens E.M."/>
            <person name="Foster-Nyarko E."/>
            <person name="Jarju S."/>
            <person name="Secka A."/>
            <person name="Antonio M."/>
            <person name="Oren A."/>
            <person name="Chaudhuri R."/>
            <person name="La Ragione R.M."/>
            <person name="Hildebrand F."/>
            <person name="Pallen M.J."/>
        </authorList>
    </citation>
    <scope>NUCLEOTIDE SEQUENCE [LARGE SCALE GENOMIC DNA]</scope>
    <source>
        <strain evidence="4 5">Sa3CUA2</strain>
    </source>
</reference>
<keyword evidence="2" id="KW-0804">Transcription</keyword>
<dbReference type="InterPro" id="IPR005158">
    <property type="entry name" value="BTAD"/>
</dbReference>
<keyword evidence="5" id="KW-1185">Reference proteome</keyword>
<proteinExistence type="predicted"/>
<sequence>MTGVADAEPALAPPTLQLLGAFRARTGRALLVFPSSVQRGLAYLALHGATSRKQVAAALWPDQEATRAASDLRTLLWRLQHVSPDFVAVDGSVLELHDRVRVDVDVVTAWALESISPGAVSLVERVVTPRGAGRDLLPGWDEPWLDLHRTRLQMLQAQAYEAVTSRLLAAGRVAEALPFALHVIEQDPLRESAQQLMIEIHLRQGNVAQALAQYERYRVLLERELGIAPGLRVTTLIGQYSARPAPRRTAPH</sequence>
<evidence type="ECO:0000259" key="3">
    <source>
        <dbReference type="SMART" id="SM01043"/>
    </source>
</evidence>
<organism evidence="4 5">
    <name type="scientific">Cellulomonas avistercoris</name>
    <dbReference type="NCBI Taxonomy" id="2762242"/>
    <lineage>
        <taxon>Bacteria</taxon>
        <taxon>Bacillati</taxon>
        <taxon>Actinomycetota</taxon>
        <taxon>Actinomycetes</taxon>
        <taxon>Micrococcales</taxon>
        <taxon>Cellulomonadaceae</taxon>
        <taxon>Cellulomonas</taxon>
    </lineage>
</organism>
<dbReference type="InterPro" id="IPR051677">
    <property type="entry name" value="AfsR-DnrI-RedD_regulator"/>
</dbReference>
<evidence type="ECO:0000256" key="1">
    <source>
        <dbReference type="ARBA" id="ARBA00023015"/>
    </source>
</evidence>
<dbReference type="SMART" id="SM01043">
    <property type="entry name" value="BTAD"/>
    <property type="match status" value="1"/>
</dbReference>
<dbReference type="Gene3D" id="1.25.40.10">
    <property type="entry name" value="Tetratricopeptide repeat domain"/>
    <property type="match status" value="1"/>
</dbReference>
<dbReference type="PANTHER" id="PTHR35807">
    <property type="entry name" value="TRANSCRIPTIONAL REGULATOR REDD-RELATED"/>
    <property type="match status" value="1"/>
</dbReference>